<proteinExistence type="predicted"/>
<keyword evidence="1" id="KW-1133">Transmembrane helix</keyword>
<protein>
    <recommendedName>
        <fullName evidence="4">Rod shape-determining protein MreD</fullName>
    </recommendedName>
</protein>
<dbReference type="Proteomes" id="UP001204144">
    <property type="component" value="Unassembled WGS sequence"/>
</dbReference>
<sequence>MNSQSLFKIIGTIALYLFLQVFIVRNLVFFEVAFCFVYISIILFLPSSTPVSAVLLIAFLAGLSVDLFYNTAGLHASASLLLAFLRSYIIKVLFPTKGLETELVISLEGMGMERFIRYIIILTFIHHLYLFFLEAGSLKYFLNTSLKVVASVMFTSVVTFLLHVYFKSLQNS</sequence>
<keyword evidence="1" id="KW-0472">Membrane</keyword>
<feature type="transmembrane region" description="Helical" evidence="1">
    <location>
        <begin position="36"/>
        <end position="60"/>
    </location>
</feature>
<evidence type="ECO:0000313" key="2">
    <source>
        <dbReference type="EMBL" id="MCP9762158.1"/>
    </source>
</evidence>
<dbReference type="AlphaFoldDB" id="A0AAE3KRI6"/>
<reference evidence="2 3" key="1">
    <citation type="submission" date="2018-11" db="EMBL/GenBank/DDBJ databases">
        <title>Novel bacteria species description.</title>
        <authorList>
            <person name="Han J.-H."/>
        </authorList>
    </citation>
    <scope>NUCLEOTIDE SEQUENCE [LARGE SCALE GENOMIC DNA]</scope>
    <source>
        <strain evidence="2 3">KCTC23259</strain>
    </source>
</reference>
<evidence type="ECO:0008006" key="4">
    <source>
        <dbReference type="Google" id="ProtNLM"/>
    </source>
</evidence>
<evidence type="ECO:0000313" key="3">
    <source>
        <dbReference type="Proteomes" id="UP001204144"/>
    </source>
</evidence>
<organism evidence="2 3">
    <name type="scientific">Lacihabitans soyangensis</name>
    <dbReference type="NCBI Taxonomy" id="869394"/>
    <lineage>
        <taxon>Bacteria</taxon>
        <taxon>Pseudomonadati</taxon>
        <taxon>Bacteroidota</taxon>
        <taxon>Cytophagia</taxon>
        <taxon>Cytophagales</taxon>
        <taxon>Leadbetterellaceae</taxon>
        <taxon>Lacihabitans</taxon>
    </lineage>
</organism>
<keyword evidence="1" id="KW-0812">Transmembrane</keyword>
<gene>
    <name evidence="2" type="ORF">EGI31_04270</name>
</gene>
<dbReference type="EMBL" id="RJUF01000006">
    <property type="protein sequence ID" value="MCP9762158.1"/>
    <property type="molecule type" value="Genomic_DNA"/>
</dbReference>
<feature type="transmembrane region" description="Helical" evidence="1">
    <location>
        <begin position="115"/>
        <end position="133"/>
    </location>
</feature>
<evidence type="ECO:0000256" key="1">
    <source>
        <dbReference type="SAM" id="Phobius"/>
    </source>
</evidence>
<dbReference type="RefSeq" id="WP_255035913.1">
    <property type="nucleotide sequence ID" value="NZ_RJUF01000006.1"/>
</dbReference>
<feature type="transmembrane region" description="Helical" evidence="1">
    <location>
        <begin position="72"/>
        <end position="94"/>
    </location>
</feature>
<feature type="transmembrane region" description="Helical" evidence="1">
    <location>
        <begin position="145"/>
        <end position="166"/>
    </location>
</feature>
<feature type="transmembrane region" description="Helical" evidence="1">
    <location>
        <begin position="6"/>
        <end position="24"/>
    </location>
</feature>
<name>A0AAE3KRI6_9BACT</name>
<comment type="caution">
    <text evidence="2">The sequence shown here is derived from an EMBL/GenBank/DDBJ whole genome shotgun (WGS) entry which is preliminary data.</text>
</comment>
<keyword evidence="3" id="KW-1185">Reference proteome</keyword>
<accession>A0AAE3KRI6</accession>